<name>A0A9Q3IBP9_9BASI</name>
<accession>A0A9Q3IBP9</accession>
<feature type="region of interest" description="Disordered" evidence="1">
    <location>
        <begin position="1"/>
        <end position="85"/>
    </location>
</feature>
<sequence length="132" mass="15015">MNLQHLIPSDRRVNAESQEPSWFQPSNPDQHTGSKDENEDSARNSKGKDYGHHNEHGAVHNAFGDNMDHDHPSLHNEEEDDDMDESEIATLCASEALFGFDCILDMTTYLKRSQNNFKNLILTIRIGHISLK</sequence>
<evidence type="ECO:0000313" key="3">
    <source>
        <dbReference type="Proteomes" id="UP000765509"/>
    </source>
</evidence>
<keyword evidence="3" id="KW-1185">Reference proteome</keyword>
<dbReference type="OrthoDB" id="2518270at2759"/>
<feature type="compositionally biased region" description="Basic and acidic residues" evidence="1">
    <location>
        <begin position="66"/>
        <end position="76"/>
    </location>
</feature>
<dbReference type="Proteomes" id="UP000765509">
    <property type="component" value="Unassembled WGS sequence"/>
</dbReference>
<dbReference type="AlphaFoldDB" id="A0A9Q3IBP9"/>
<proteinExistence type="predicted"/>
<feature type="compositionally biased region" description="Basic and acidic residues" evidence="1">
    <location>
        <begin position="32"/>
        <end position="58"/>
    </location>
</feature>
<organism evidence="2 3">
    <name type="scientific">Austropuccinia psidii MF-1</name>
    <dbReference type="NCBI Taxonomy" id="1389203"/>
    <lineage>
        <taxon>Eukaryota</taxon>
        <taxon>Fungi</taxon>
        <taxon>Dikarya</taxon>
        <taxon>Basidiomycota</taxon>
        <taxon>Pucciniomycotina</taxon>
        <taxon>Pucciniomycetes</taxon>
        <taxon>Pucciniales</taxon>
        <taxon>Sphaerophragmiaceae</taxon>
        <taxon>Austropuccinia</taxon>
    </lineage>
</organism>
<dbReference type="EMBL" id="AVOT02041928">
    <property type="protein sequence ID" value="MBW0537296.1"/>
    <property type="molecule type" value="Genomic_DNA"/>
</dbReference>
<evidence type="ECO:0000256" key="1">
    <source>
        <dbReference type="SAM" id="MobiDB-lite"/>
    </source>
</evidence>
<gene>
    <name evidence="2" type="ORF">O181_077011</name>
</gene>
<evidence type="ECO:0000313" key="2">
    <source>
        <dbReference type="EMBL" id="MBW0537296.1"/>
    </source>
</evidence>
<protein>
    <submittedName>
        <fullName evidence="2">Uncharacterized protein</fullName>
    </submittedName>
</protein>
<feature type="compositionally biased region" description="Polar residues" evidence="1">
    <location>
        <begin position="15"/>
        <end position="31"/>
    </location>
</feature>
<comment type="caution">
    <text evidence="2">The sequence shown here is derived from an EMBL/GenBank/DDBJ whole genome shotgun (WGS) entry which is preliminary data.</text>
</comment>
<reference evidence="2" key="1">
    <citation type="submission" date="2021-03" db="EMBL/GenBank/DDBJ databases">
        <title>Draft genome sequence of rust myrtle Austropuccinia psidii MF-1, a brazilian biotype.</title>
        <authorList>
            <person name="Quecine M.C."/>
            <person name="Pachon D.M.R."/>
            <person name="Bonatelli M.L."/>
            <person name="Correr F.H."/>
            <person name="Franceschini L.M."/>
            <person name="Leite T.F."/>
            <person name="Margarido G.R.A."/>
            <person name="Almeida C.A."/>
            <person name="Ferrarezi J.A."/>
            <person name="Labate C.A."/>
        </authorList>
    </citation>
    <scope>NUCLEOTIDE SEQUENCE</scope>
    <source>
        <strain evidence="2">MF-1</strain>
    </source>
</reference>